<sequence>MFLTLTAAGTVAAAASLSLGRSVGAFTRTAGATISELVLPSPAVRAAAIPAEAVVDIDGVEPFITPNDEFYRIDTALAVPELTPQEWSLRIHGLVEEEVTLDMPQLLDLPLEEHHITLTCVSNPVGGDLLGTATWLGYPVRELLAQARPLPEADMVLSRSVDGFTASTPLEALTDSRDSLLAIGMNGDPLPAEHGFPARLVVPGLYGYVSATKWVIELEVTRFDQDTAYWTDRGWDEKAPVLVSSRIDVPGSLQEVDSGDVVIAGSAWSQQEGIEKVEVRIDDGEWQEAEMAAEVSADTWRQWRYVYADADSGRHSVTVRATNAAGETQTDERRDPIPNAATGQHRIEFRVS</sequence>
<keyword evidence="4" id="KW-1185">Reference proteome</keyword>
<dbReference type="InterPro" id="IPR036374">
    <property type="entry name" value="OxRdtase_Mopterin-bd_sf"/>
</dbReference>
<protein>
    <recommendedName>
        <fullName evidence="2">Oxidoreductase molybdopterin-binding domain-containing protein</fullName>
    </recommendedName>
</protein>
<dbReference type="InterPro" id="IPR008335">
    <property type="entry name" value="Mopterin_OxRdtase_euk"/>
</dbReference>
<dbReference type="Gene3D" id="3.90.420.10">
    <property type="entry name" value="Oxidoreductase, molybdopterin-binding domain"/>
    <property type="match status" value="1"/>
</dbReference>
<proteinExistence type="predicted"/>
<reference evidence="3" key="2">
    <citation type="submission" date="2020-09" db="EMBL/GenBank/DDBJ databases">
        <authorList>
            <person name="Sun Q."/>
            <person name="Zhou Y."/>
        </authorList>
    </citation>
    <scope>NUCLEOTIDE SEQUENCE</scope>
    <source>
        <strain evidence="3">CGMCC 1.15388</strain>
    </source>
</reference>
<dbReference type="GO" id="GO:0043546">
    <property type="term" value="F:molybdopterin cofactor binding"/>
    <property type="evidence" value="ECO:0007669"/>
    <property type="project" value="TreeGrafter"/>
</dbReference>
<dbReference type="PRINTS" id="PR00407">
    <property type="entry name" value="EUMOPTERIN"/>
</dbReference>
<evidence type="ECO:0000256" key="1">
    <source>
        <dbReference type="SAM" id="MobiDB-lite"/>
    </source>
</evidence>
<evidence type="ECO:0000313" key="4">
    <source>
        <dbReference type="Proteomes" id="UP000633136"/>
    </source>
</evidence>
<dbReference type="SUPFAM" id="SSF56524">
    <property type="entry name" value="Oxidoreductase molybdopterin-binding domain"/>
    <property type="match status" value="1"/>
</dbReference>
<gene>
    <name evidence="3" type="ORF">GCM10011401_26410</name>
</gene>
<dbReference type="GO" id="GO:0020037">
    <property type="term" value="F:heme binding"/>
    <property type="evidence" value="ECO:0007669"/>
    <property type="project" value="TreeGrafter"/>
</dbReference>
<dbReference type="GO" id="GO:0006790">
    <property type="term" value="P:sulfur compound metabolic process"/>
    <property type="evidence" value="ECO:0007669"/>
    <property type="project" value="TreeGrafter"/>
</dbReference>
<feature type="domain" description="Oxidoreductase molybdopterin-binding" evidence="2">
    <location>
        <begin position="77"/>
        <end position="227"/>
    </location>
</feature>
<comment type="caution">
    <text evidence="3">The sequence shown here is derived from an EMBL/GenBank/DDBJ whole genome shotgun (WGS) entry which is preliminary data.</text>
</comment>
<accession>A0A917ET93</accession>
<evidence type="ECO:0000259" key="2">
    <source>
        <dbReference type="Pfam" id="PF00174"/>
    </source>
</evidence>
<reference evidence="3" key="1">
    <citation type="journal article" date="2014" name="Int. J. Syst. Evol. Microbiol.">
        <title>Complete genome sequence of Corynebacterium casei LMG S-19264T (=DSM 44701T), isolated from a smear-ripened cheese.</title>
        <authorList>
            <consortium name="US DOE Joint Genome Institute (JGI-PGF)"/>
            <person name="Walter F."/>
            <person name="Albersmeier A."/>
            <person name="Kalinowski J."/>
            <person name="Ruckert C."/>
        </authorList>
    </citation>
    <scope>NUCLEOTIDE SEQUENCE</scope>
    <source>
        <strain evidence="3">CGMCC 1.15388</strain>
    </source>
</reference>
<name>A0A917ET93_9MICC</name>
<dbReference type="GO" id="GO:0008482">
    <property type="term" value="F:sulfite oxidase activity"/>
    <property type="evidence" value="ECO:0007669"/>
    <property type="project" value="TreeGrafter"/>
</dbReference>
<dbReference type="Proteomes" id="UP000633136">
    <property type="component" value="Unassembled WGS sequence"/>
</dbReference>
<evidence type="ECO:0000313" key="3">
    <source>
        <dbReference type="EMBL" id="GGE77864.1"/>
    </source>
</evidence>
<dbReference type="Gene3D" id="2.60.40.650">
    <property type="match status" value="1"/>
</dbReference>
<organism evidence="3 4">
    <name type="scientific">Nesterenkonia cremea</name>
    <dbReference type="NCBI Taxonomy" id="1882340"/>
    <lineage>
        <taxon>Bacteria</taxon>
        <taxon>Bacillati</taxon>
        <taxon>Actinomycetota</taxon>
        <taxon>Actinomycetes</taxon>
        <taxon>Micrococcales</taxon>
        <taxon>Micrococcaceae</taxon>
        <taxon>Nesterenkonia</taxon>
    </lineage>
</organism>
<dbReference type="Pfam" id="PF00174">
    <property type="entry name" value="Oxidored_molyb"/>
    <property type="match status" value="1"/>
</dbReference>
<dbReference type="PANTHER" id="PTHR19372">
    <property type="entry name" value="SULFITE REDUCTASE"/>
    <property type="match status" value="1"/>
</dbReference>
<dbReference type="SUPFAM" id="SSF81296">
    <property type="entry name" value="E set domains"/>
    <property type="match status" value="1"/>
</dbReference>
<feature type="region of interest" description="Disordered" evidence="1">
    <location>
        <begin position="322"/>
        <end position="341"/>
    </location>
</feature>
<dbReference type="AlphaFoldDB" id="A0A917ET93"/>
<dbReference type="EMBL" id="BMIS01000017">
    <property type="protein sequence ID" value="GGE77864.1"/>
    <property type="molecule type" value="Genomic_DNA"/>
</dbReference>
<dbReference type="InterPro" id="IPR000572">
    <property type="entry name" value="OxRdtase_Mopterin-bd_dom"/>
</dbReference>
<dbReference type="PANTHER" id="PTHR19372:SF7">
    <property type="entry name" value="SULFITE OXIDASE, MITOCHONDRIAL"/>
    <property type="match status" value="1"/>
</dbReference>
<dbReference type="InterPro" id="IPR014756">
    <property type="entry name" value="Ig_E-set"/>
</dbReference>